<evidence type="ECO:0000256" key="1">
    <source>
        <dbReference type="SAM" id="SignalP"/>
    </source>
</evidence>
<proteinExistence type="predicted"/>
<dbReference type="RefSeq" id="WP_169401917.1">
    <property type="nucleotide sequence ID" value="NZ_JAADJU010000002.1"/>
</dbReference>
<gene>
    <name evidence="2" type="ORF">GW590_05015</name>
</gene>
<dbReference type="AlphaFoldDB" id="A0A848MGH2"/>
<keyword evidence="3" id="KW-1185">Reference proteome</keyword>
<dbReference type="NCBIfam" id="NF033894">
    <property type="entry name" value="Eex_IncN"/>
    <property type="match status" value="1"/>
</dbReference>
<accession>A0A848MGH2</accession>
<reference evidence="2 3" key="1">
    <citation type="submission" date="2020-01" db="EMBL/GenBank/DDBJ databases">
        <authorList>
            <person name="Lee S.D."/>
        </authorList>
    </citation>
    <scope>NUCLEOTIDE SEQUENCE [LARGE SCALE GENOMIC DNA]</scope>
    <source>
        <strain evidence="2 3">SAP-1</strain>
    </source>
</reference>
<dbReference type="EMBL" id="JAADJU010000002">
    <property type="protein sequence ID" value="NMP26233.1"/>
    <property type="molecule type" value="Genomic_DNA"/>
</dbReference>
<organism evidence="2 3">
    <name type="scientific">Rouxiella aceris</name>
    <dbReference type="NCBI Taxonomy" id="2703884"/>
    <lineage>
        <taxon>Bacteria</taxon>
        <taxon>Pseudomonadati</taxon>
        <taxon>Pseudomonadota</taxon>
        <taxon>Gammaproteobacteria</taxon>
        <taxon>Enterobacterales</taxon>
        <taxon>Yersiniaceae</taxon>
        <taxon>Rouxiella</taxon>
    </lineage>
</organism>
<dbReference type="Proteomes" id="UP000585363">
    <property type="component" value="Unassembled WGS sequence"/>
</dbReference>
<feature type="signal peptide" evidence="1">
    <location>
        <begin position="1"/>
        <end position="23"/>
    </location>
</feature>
<dbReference type="InterPro" id="IPR047937">
    <property type="entry name" value="Eex_IncN-like"/>
</dbReference>
<name>A0A848MGH2_9GAMM</name>
<keyword evidence="2" id="KW-0449">Lipoprotein</keyword>
<evidence type="ECO:0000313" key="3">
    <source>
        <dbReference type="Proteomes" id="UP000585363"/>
    </source>
</evidence>
<sequence length="73" mass="7980">MKTGILPLGLLATVLLTTCGADAASQNFEWFKTHDKERQAKIEECKKATDPRGNEDCRNTIDASFASGTFTKS</sequence>
<reference evidence="2 3" key="2">
    <citation type="submission" date="2020-06" db="EMBL/GenBank/DDBJ databases">
        <title>Polyphasic characterization of a Rahnella strain isolated from tree sap.</title>
        <authorList>
            <person name="Kim I.S."/>
        </authorList>
    </citation>
    <scope>NUCLEOTIDE SEQUENCE [LARGE SCALE GENOMIC DNA]</scope>
    <source>
        <strain evidence="2 3">SAP-1</strain>
    </source>
</reference>
<keyword evidence="1" id="KW-0732">Signal</keyword>
<evidence type="ECO:0000313" key="2">
    <source>
        <dbReference type="EMBL" id="NMP26233.1"/>
    </source>
</evidence>
<comment type="caution">
    <text evidence="2">The sequence shown here is derived from an EMBL/GenBank/DDBJ whole genome shotgun (WGS) entry which is preliminary data.</text>
</comment>
<feature type="chain" id="PRO_5033047910" evidence="1">
    <location>
        <begin position="24"/>
        <end position="73"/>
    </location>
</feature>
<protein>
    <submittedName>
        <fullName evidence="2">EexN family lipoprotein</fullName>
    </submittedName>
</protein>